<accession>B4VHE2</accession>
<proteinExistence type="predicted"/>
<organism evidence="2 3">
    <name type="scientific">Coleofasciculus chthonoplastes PCC 7420</name>
    <dbReference type="NCBI Taxonomy" id="118168"/>
    <lineage>
        <taxon>Bacteria</taxon>
        <taxon>Bacillati</taxon>
        <taxon>Cyanobacteriota</taxon>
        <taxon>Cyanophyceae</taxon>
        <taxon>Coleofasciculales</taxon>
        <taxon>Coleofasciculaceae</taxon>
        <taxon>Coleofasciculus</taxon>
    </lineage>
</organism>
<evidence type="ECO:0000313" key="2">
    <source>
        <dbReference type="EMBL" id="EDX78538.1"/>
    </source>
</evidence>
<feature type="coiled-coil region" evidence="1">
    <location>
        <begin position="1"/>
        <end position="28"/>
    </location>
</feature>
<keyword evidence="3" id="KW-1185">Reference proteome</keyword>
<evidence type="ECO:0000256" key="1">
    <source>
        <dbReference type="SAM" id="Coils"/>
    </source>
</evidence>
<name>B4VHE2_9CYAN</name>
<sequence length="45" mass="5465">MAHYRSEVERLEKRQRQLEELFDQLRVKTGENLDEEDKVSDEEGE</sequence>
<gene>
    <name evidence="2" type="ORF">MC7420_7191</name>
</gene>
<reference evidence="2 3" key="1">
    <citation type="submission" date="2008-07" db="EMBL/GenBank/DDBJ databases">
        <authorList>
            <person name="Tandeau de Marsac N."/>
            <person name="Ferriera S."/>
            <person name="Johnson J."/>
            <person name="Kravitz S."/>
            <person name="Beeson K."/>
            <person name="Sutton G."/>
            <person name="Rogers Y.-H."/>
            <person name="Friedman R."/>
            <person name="Frazier M."/>
            <person name="Venter J.C."/>
        </authorList>
    </citation>
    <scope>NUCLEOTIDE SEQUENCE [LARGE SCALE GENOMIC DNA]</scope>
    <source>
        <strain evidence="2 3">PCC 7420</strain>
    </source>
</reference>
<protein>
    <submittedName>
        <fullName evidence="2">Uncharacterized protein</fullName>
    </submittedName>
</protein>
<dbReference type="HOGENOM" id="CLU_3198414_0_0_3"/>
<dbReference type="AlphaFoldDB" id="B4VHE2"/>
<evidence type="ECO:0000313" key="3">
    <source>
        <dbReference type="Proteomes" id="UP000003835"/>
    </source>
</evidence>
<dbReference type="Proteomes" id="UP000003835">
    <property type="component" value="Unassembled WGS sequence"/>
</dbReference>
<keyword evidence="1" id="KW-0175">Coiled coil</keyword>
<dbReference type="EMBL" id="DS989841">
    <property type="protein sequence ID" value="EDX78538.1"/>
    <property type="molecule type" value="Genomic_DNA"/>
</dbReference>